<evidence type="ECO:0000256" key="2">
    <source>
        <dbReference type="ARBA" id="ARBA00004229"/>
    </source>
</evidence>
<name>C1E3X3_MICCC</name>
<feature type="region of interest" description="Disordered" evidence="10">
    <location>
        <begin position="89"/>
        <end position="111"/>
    </location>
</feature>
<dbReference type="eggNOG" id="ENOG502QRRA">
    <property type="taxonomic scope" value="Eukaryota"/>
</dbReference>
<dbReference type="RefSeq" id="XP_002501751.1">
    <property type="nucleotide sequence ID" value="XM_002501705.1"/>
</dbReference>
<dbReference type="EMBL" id="CP001325">
    <property type="protein sequence ID" value="ACO63009.1"/>
    <property type="molecule type" value="Genomic_DNA"/>
</dbReference>
<proteinExistence type="inferred from homology"/>
<organism evidence="12 13">
    <name type="scientific">Micromonas commoda (strain RCC299 / NOUM17 / CCMP2709)</name>
    <name type="common">Picoplanktonic green alga</name>
    <dbReference type="NCBI Taxonomy" id="296587"/>
    <lineage>
        <taxon>Eukaryota</taxon>
        <taxon>Viridiplantae</taxon>
        <taxon>Chlorophyta</taxon>
        <taxon>Mamiellophyceae</taxon>
        <taxon>Mamiellales</taxon>
        <taxon>Mamiellaceae</taxon>
        <taxon>Micromonas</taxon>
    </lineage>
</organism>
<dbReference type="GO" id="GO:0009706">
    <property type="term" value="C:chloroplast inner membrane"/>
    <property type="evidence" value="ECO:0007669"/>
    <property type="project" value="TreeGrafter"/>
</dbReference>
<reference evidence="12 13" key="1">
    <citation type="journal article" date="2009" name="Science">
        <title>Green evolution and dynamic adaptations revealed by genomes of the marine picoeukaryotes Micromonas.</title>
        <authorList>
            <person name="Worden A.Z."/>
            <person name="Lee J.H."/>
            <person name="Mock T."/>
            <person name="Rouze P."/>
            <person name="Simmons M.P."/>
            <person name="Aerts A.L."/>
            <person name="Allen A.E."/>
            <person name="Cuvelier M.L."/>
            <person name="Derelle E."/>
            <person name="Everett M.V."/>
            <person name="Foulon E."/>
            <person name="Grimwood J."/>
            <person name="Gundlach H."/>
            <person name="Henrissat B."/>
            <person name="Napoli C."/>
            <person name="McDonald S.M."/>
            <person name="Parker M.S."/>
            <person name="Rombauts S."/>
            <person name="Salamov A."/>
            <person name="Von Dassow P."/>
            <person name="Badger J.H."/>
            <person name="Coutinho P.M."/>
            <person name="Demir E."/>
            <person name="Dubchak I."/>
            <person name="Gentemann C."/>
            <person name="Eikrem W."/>
            <person name="Gready J.E."/>
            <person name="John U."/>
            <person name="Lanier W."/>
            <person name="Lindquist E.A."/>
            <person name="Lucas S."/>
            <person name="Mayer K.F."/>
            <person name="Moreau H."/>
            <person name="Not F."/>
            <person name="Otillar R."/>
            <person name="Panaud O."/>
            <person name="Pangilinan J."/>
            <person name="Paulsen I."/>
            <person name="Piegu B."/>
            <person name="Poliakov A."/>
            <person name="Robbens S."/>
            <person name="Schmutz J."/>
            <person name="Toulza E."/>
            <person name="Wyss T."/>
            <person name="Zelensky A."/>
            <person name="Zhou K."/>
            <person name="Armbrust E.V."/>
            <person name="Bhattacharya D."/>
            <person name="Goodenough U.W."/>
            <person name="Van de Peer Y."/>
            <person name="Grigoriev I.V."/>
        </authorList>
    </citation>
    <scope>NUCLEOTIDE SEQUENCE [LARGE SCALE GENOMIC DNA]</scope>
    <source>
        <strain evidence="13">RCC299 / NOUM17</strain>
    </source>
</reference>
<evidence type="ECO:0000256" key="5">
    <source>
        <dbReference type="ARBA" id="ARBA00022640"/>
    </source>
</evidence>
<evidence type="ECO:0000256" key="10">
    <source>
        <dbReference type="SAM" id="MobiDB-lite"/>
    </source>
</evidence>
<evidence type="ECO:0000256" key="7">
    <source>
        <dbReference type="ARBA" id="ARBA00022946"/>
    </source>
</evidence>
<accession>C1E3X3</accession>
<dbReference type="OMA" id="CANNILG"/>
<dbReference type="GO" id="GO:0099402">
    <property type="term" value="P:plant organ development"/>
    <property type="evidence" value="ECO:0007669"/>
    <property type="project" value="TreeGrafter"/>
</dbReference>
<evidence type="ECO:0000256" key="8">
    <source>
        <dbReference type="ARBA" id="ARBA00022989"/>
    </source>
</evidence>
<evidence type="ECO:0000256" key="4">
    <source>
        <dbReference type="ARBA" id="ARBA00022528"/>
    </source>
</evidence>
<keyword evidence="13" id="KW-1185">Reference proteome</keyword>
<dbReference type="Pfam" id="PF11891">
    <property type="entry name" value="RETICULATA-like"/>
    <property type="match status" value="1"/>
</dbReference>
<dbReference type="GeneID" id="8242658"/>
<evidence type="ECO:0000256" key="9">
    <source>
        <dbReference type="ARBA" id="ARBA00023136"/>
    </source>
</evidence>
<evidence type="ECO:0000256" key="1">
    <source>
        <dbReference type="ARBA" id="ARBA00004141"/>
    </source>
</evidence>
<keyword evidence="6 11" id="KW-0812">Transmembrane</keyword>
<sequence length="331" mass="35564">MTTGTLFQSVTHQVSYSAVRRGARADRYDVSGQAGGRERNRVGVIPLSLAANSSSSAISRDSQAILGHGAGTPRRRNSFRHVRDHVVPRSTGDAAASVSQGAEPELPSPSSGAPAGFVANFVRGLRMRMAADPNFPFKLGAEVCLDEVMTLLVNIGVRGNPLQWALGAQLQVLCQMLTAAVNDIILVYCLAPVKQDGLEAKEKPKEPEIAHIFQEGDFTFAQRIGCYLAKGRFYALVGALSCTFSMALALLLSGQMELFTPVYLFRALMTGALHMGISANTRYQIVNGIERVLYSLLPQNAARLASVGTRLSNNLLGARLWIVMTTLTGLA</sequence>
<dbReference type="STRING" id="296587.C1E3X3"/>
<gene>
    <name evidence="12" type="ORF">MICPUN_57834</name>
</gene>
<comment type="subcellular location">
    <subcellularLocation>
        <location evidence="1">Membrane</location>
        <topology evidence="1">Multi-pass membrane protein</topology>
    </subcellularLocation>
    <subcellularLocation>
        <location evidence="2">Plastid</location>
        <location evidence="2">Chloroplast</location>
    </subcellularLocation>
</comment>
<keyword evidence="9 11" id="KW-0472">Membrane</keyword>
<protein>
    <submittedName>
        <fullName evidence="12">Uncharacterized protein</fullName>
    </submittedName>
</protein>
<dbReference type="OrthoDB" id="497268at2759"/>
<feature type="transmembrane region" description="Helical" evidence="11">
    <location>
        <begin position="233"/>
        <end position="252"/>
    </location>
</feature>
<dbReference type="FunCoup" id="C1E3X3">
    <property type="interactions" value="299"/>
</dbReference>
<evidence type="ECO:0000256" key="11">
    <source>
        <dbReference type="SAM" id="Phobius"/>
    </source>
</evidence>
<evidence type="ECO:0000256" key="6">
    <source>
        <dbReference type="ARBA" id="ARBA00022692"/>
    </source>
</evidence>
<dbReference type="InParanoid" id="C1E3X3"/>
<keyword evidence="8 11" id="KW-1133">Transmembrane helix</keyword>
<keyword evidence="4" id="KW-0150">Chloroplast</keyword>
<comment type="similarity">
    <text evidence="3">Belongs to the RETICULATA family.</text>
</comment>
<dbReference type="PANTHER" id="PTHR31038:SF10">
    <property type="entry name" value="OS04G0524400 PROTEIN"/>
    <property type="match status" value="1"/>
</dbReference>
<dbReference type="InterPro" id="IPR021825">
    <property type="entry name" value="RETICULATA-related"/>
</dbReference>
<dbReference type="AlphaFoldDB" id="C1E3X3"/>
<evidence type="ECO:0000313" key="13">
    <source>
        <dbReference type="Proteomes" id="UP000002009"/>
    </source>
</evidence>
<keyword evidence="5" id="KW-0934">Plastid</keyword>
<dbReference type="PANTHER" id="PTHR31038">
    <property type="entry name" value="EXPRESSED PROTEIN-RELATED"/>
    <property type="match status" value="1"/>
</dbReference>
<evidence type="ECO:0000256" key="3">
    <source>
        <dbReference type="ARBA" id="ARBA00010793"/>
    </source>
</evidence>
<keyword evidence="7" id="KW-0809">Transit peptide</keyword>
<dbReference type="KEGG" id="mis:MICPUN_57834"/>
<dbReference type="Proteomes" id="UP000002009">
    <property type="component" value="Chromosome 4"/>
</dbReference>
<evidence type="ECO:0000313" key="12">
    <source>
        <dbReference type="EMBL" id="ACO63009.1"/>
    </source>
</evidence>